<dbReference type="PANTHER" id="PTHR43792">
    <property type="entry name" value="GNAT FAMILY, PUTATIVE (AFU_ORTHOLOGUE AFUA_3G00765)-RELATED-RELATED"/>
    <property type="match status" value="1"/>
</dbReference>
<dbReference type="GO" id="GO:0016747">
    <property type="term" value="F:acyltransferase activity, transferring groups other than amino-acyl groups"/>
    <property type="evidence" value="ECO:0007669"/>
    <property type="project" value="InterPro"/>
</dbReference>
<comment type="similarity">
    <text evidence="3">Belongs to the acetyltransferase family. RimJ subfamily.</text>
</comment>
<dbReference type="InterPro" id="IPR000182">
    <property type="entry name" value="GNAT_dom"/>
</dbReference>
<dbReference type="EMBL" id="UOEE01000006">
    <property type="protein sequence ID" value="VAV86664.1"/>
    <property type="molecule type" value="Genomic_DNA"/>
</dbReference>
<evidence type="ECO:0000256" key="2">
    <source>
        <dbReference type="ARBA" id="ARBA00023315"/>
    </source>
</evidence>
<gene>
    <name evidence="5" type="ORF">MNBD_ALPHA06-1686</name>
</gene>
<dbReference type="AlphaFoldDB" id="A0A3B0QZ70"/>
<dbReference type="Pfam" id="PF13302">
    <property type="entry name" value="Acetyltransf_3"/>
    <property type="match status" value="1"/>
</dbReference>
<dbReference type="GO" id="GO:0005840">
    <property type="term" value="C:ribosome"/>
    <property type="evidence" value="ECO:0007669"/>
    <property type="project" value="UniProtKB-KW"/>
</dbReference>
<keyword evidence="5" id="KW-0689">Ribosomal protein</keyword>
<evidence type="ECO:0000256" key="1">
    <source>
        <dbReference type="ARBA" id="ARBA00022679"/>
    </source>
</evidence>
<organism evidence="5">
    <name type="scientific">hydrothermal vent metagenome</name>
    <dbReference type="NCBI Taxonomy" id="652676"/>
    <lineage>
        <taxon>unclassified sequences</taxon>
        <taxon>metagenomes</taxon>
        <taxon>ecological metagenomes</taxon>
    </lineage>
</organism>
<proteinExistence type="inferred from homology"/>
<dbReference type="SUPFAM" id="SSF55729">
    <property type="entry name" value="Acyl-CoA N-acyltransferases (Nat)"/>
    <property type="match status" value="1"/>
</dbReference>
<reference evidence="5" key="1">
    <citation type="submission" date="2018-06" db="EMBL/GenBank/DDBJ databases">
        <authorList>
            <person name="Zhirakovskaya E."/>
        </authorList>
    </citation>
    <scope>NUCLEOTIDE SEQUENCE</scope>
</reference>
<protein>
    <submittedName>
        <fullName evidence="5">50S ribosomal protein acetyltransferase</fullName>
    </submittedName>
</protein>
<evidence type="ECO:0000313" key="5">
    <source>
        <dbReference type="EMBL" id="VAV86664.1"/>
    </source>
</evidence>
<keyword evidence="1 5" id="KW-0808">Transferase</keyword>
<keyword evidence="2" id="KW-0012">Acyltransferase</keyword>
<sequence length="186" mass="20661">MDKNIKMNVATKRLLLRELAMNDAPRITELFANPKVISMLEQPPWPYQLQDAQFWLRGTLQRQKSSAAFSFAIELPNAGLIGSIGIQKKGSDLFDLGYWLGQPYWGNGYISEAASAFMTWAQEELGVRELLSGYFADNPASGRVLAKLGFVATGKSCIIENPLRDEPIACLGMNWKKENAATLTQS</sequence>
<dbReference type="Gene3D" id="3.40.630.30">
    <property type="match status" value="1"/>
</dbReference>
<dbReference type="InterPro" id="IPR051531">
    <property type="entry name" value="N-acetyltransferase"/>
</dbReference>
<evidence type="ECO:0000256" key="3">
    <source>
        <dbReference type="ARBA" id="ARBA00038502"/>
    </source>
</evidence>
<evidence type="ECO:0000259" key="4">
    <source>
        <dbReference type="PROSITE" id="PS51186"/>
    </source>
</evidence>
<accession>A0A3B0QZ70</accession>
<dbReference type="PANTHER" id="PTHR43792:SF8">
    <property type="entry name" value="[RIBOSOMAL PROTEIN US5]-ALANINE N-ACETYLTRANSFERASE"/>
    <property type="match status" value="1"/>
</dbReference>
<name>A0A3B0QZ70_9ZZZZ</name>
<feature type="domain" description="N-acetyltransferase" evidence="4">
    <location>
        <begin position="14"/>
        <end position="178"/>
    </location>
</feature>
<dbReference type="PROSITE" id="PS51186">
    <property type="entry name" value="GNAT"/>
    <property type="match status" value="1"/>
</dbReference>
<dbReference type="InterPro" id="IPR016181">
    <property type="entry name" value="Acyl_CoA_acyltransferase"/>
</dbReference>
<keyword evidence="5" id="KW-0687">Ribonucleoprotein</keyword>